<proteinExistence type="predicted"/>
<dbReference type="NCBIfam" id="TIGR00237">
    <property type="entry name" value="xseA"/>
    <property type="match status" value="1"/>
</dbReference>
<feature type="domain" description="Exonuclease VII large subunit C-terminal" evidence="6">
    <location>
        <begin position="121"/>
        <end position="250"/>
    </location>
</feature>
<evidence type="ECO:0000256" key="2">
    <source>
        <dbReference type="ARBA" id="ARBA00022722"/>
    </source>
</evidence>
<evidence type="ECO:0000259" key="6">
    <source>
        <dbReference type="Pfam" id="PF02601"/>
    </source>
</evidence>
<feature type="domain" description="OB-fold nucleic acid binding" evidence="7">
    <location>
        <begin position="5"/>
        <end position="97"/>
    </location>
</feature>
<dbReference type="InterPro" id="IPR003753">
    <property type="entry name" value="Exonuc_VII_L"/>
</dbReference>
<evidence type="ECO:0000313" key="8">
    <source>
        <dbReference type="EMBL" id="PIP16775.1"/>
    </source>
</evidence>
<evidence type="ECO:0000256" key="1">
    <source>
        <dbReference type="ARBA" id="ARBA00022490"/>
    </source>
</evidence>
<dbReference type="GO" id="GO:0003676">
    <property type="term" value="F:nucleic acid binding"/>
    <property type="evidence" value="ECO:0007669"/>
    <property type="project" value="InterPro"/>
</dbReference>
<dbReference type="EMBL" id="PCRF01000006">
    <property type="protein sequence ID" value="PIP16775.1"/>
    <property type="molecule type" value="Genomic_DNA"/>
</dbReference>
<evidence type="ECO:0000256" key="5">
    <source>
        <dbReference type="NCBIfam" id="TIGR00237"/>
    </source>
</evidence>
<evidence type="ECO:0000256" key="3">
    <source>
        <dbReference type="ARBA" id="ARBA00022801"/>
    </source>
</evidence>
<dbReference type="InterPro" id="IPR025824">
    <property type="entry name" value="OB-fold_nuc-bd_dom"/>
</dbReference>
<gene>
    <name evidence="8" type="primary">xseA</name>
    <name evidence="8" type="ORF">COX46_00135</name>
</gene>
<keyword evidence="4" id="KW-0269">Exonuclease</keyword>
<feature type="non-terminal residue" evidence="8">
    <location>
        <position position="250"/>
    </location>
</feature>
<dbReference type="GO" id="GO:0008855">
    <property type="term" value="F:exodeoxyribonuclease VII activity"/>
    <property type="evidence" value="ECO:0007669"/>
    <property type="project" value="UniProtKB-UniRule"/>
</dbReference>
<dbReference type="PANTHER" id="PTHR30008">
    <property type="entry name" value="EXODEOXYRIBONUCLEASE 7 LARGE SUBUNIT"/>
    <property type="match status" value="1"/>
</dbReference>
<dbReference type="InterPro" id="IPR020579">
    <property type="entry name" value="Exonuc_VII_lsu_C"/>
</dbReference>
<dbReference type="CDD" id="cd04489">
    <property type="entry name" value="ExoVII_LU_OBF"/>
    <property type="match status" value="1"/>
</dbReference>
<evidence type="ECO:0000259" key="7">
    <source>
        <dbReference type="Pfam" id="PF13742"/>
    </source>
</evidence>
<name>A0A2G9YC08_9BACT</name>
<comment type="caution">
    <text evidence="8">The sequence shown here is derived from an EMBL/GenBank/DDBJ whole genome shotgun (WGS) entry which is preliminary data.</text>
</comment>
<protein>
    <recommendedName>
        <fullName evidence="5">Exodeoxyribonuclease VII large subunit</fullName>
        <ecNumber evidence="5">3.1.11.6</ecNumber>
    </recommendedName>
</protein>
<dbReference type="Pfam" id="PF02601">
    <property type="entry name" value="Exonuc_VII_L"/>
    <property type="match status" value="1"/>
</dbReference>
<keyword evidence="1" id="KW-0963">Cytoplasm</keyword>
<sequence length="250" mass="27431">MEKVYTVTELSQEIKYLLETGFHSVWVEGEVSSLRQPVSGHVYFNLKDAESQIRVVLFRNVAGRLKFKLNEGLKVLLSGRVSAYPGRSEYQVIGEEVEPKGLGALQLAFEELKKKLAAEGLFAPERKKPIPYLIKRLAVVTSPTGAAIRDILKVLKRRNPGIEVIIYPALVQGKEAAGEIVKGIREINRLGGETTLGGFDALLLARGGGSLEDLWAFNEEKVARAIASSEIPVISAVGHEIDYTISDFVA</sequence>
<dbReference type="GO" id="GO:0006308">
    <property type="term" value="P:DNA catabolic process"/>
    <property type="evidence" value="ECO:0007669"/>
    <property type="project" value="UniProtKB-UniRule"/>
</dbReference>
<evidence type="ECO:0000256" key="4">
    <source>
        <dbReference type="ARBA" id="ARBA00022839"/>
    </source>
</evidence>
<evidence type="ECO:0000313" key="9">
    <source>
        <dbReference type="Proteomes" id="UP000230392"/>
    </source>
</evidence>
<dbReference type="AlphaFoldDB" id="A0A2G9YC08"/>
<dbReference type="PANTHER" id="PTHR30008:SF0">
    <property type="entry name" value="EXODEOXYRIBONUCLEASE 7 LARGE SUBUNIT"/>
    <property type="match status" value="1"/>
</dbReference>
<dbReference type="Proteomes" id="UP000230392">
    <property type="component" value="Unassembled WGS sequence"/>
</dbReference>
<keyword evidence="3" id="KW-0378">Hydrolase</keyword>
<organism evidence="8 9">
    <name type="scientific">bacterium (Candidatus Ratteibacteria) CG23_combo_of_CG06-09_8_20_14_all_48_7</name>
    <dbReference type="NCBI Taxonomy" id="2014292"/>
    <lineage>
        <taxon>Bacteria</taxon>
        <taxon>Candidatus Ratteibacteria</taxon>
    </lineage>
</organism>
<keyword evidence="2" id="KW-0540">Nuclease</keyword>
<accession>A0A2G9YC08</accession>
<dbReference type="EC" id="3.1.11.6" evidence="5"/>
<dbReference type="GO" id="GO:0009318">
    <property type="term" value="C:exodeoxyribonuclease VII complex"/>
    <property type="evidence" value="ECO:0007669"/>
    <property type="project" value="UniProtKB-UniRule"/>
</dbReference>
<reference evidence="8 9" key="1">
    <citation type="submission" date="2017-09" db="EMBL/GenBank/DDBJ databases">
        <title>Depth-based differentiation of microbial function through sediment-hosted aquifers and enrichment of novel symbionts in the deep terrestrial subsurface.</title>
        <authorList>
            <person name="Probst A.J."/>
            <person name="Ladd B."/>
            <person name="Jarett J.K."/>
            <person name="Geller-Mcgrath D.E."/>
            <person name="Sieber C.M."/>
            <person name="Emerson J.B."/>
            <person name="Anantharaman K."/>
            <person name="Thomas B.C."/>
            <person name="Malmstrom R."/>
            <person name="Stieglmeier M."/>
            <person name="Klingl A."/>
            <person name="Woyke T."/>
            <person name="Ryan C.M."/>
            <person name="Banfield J.F."/>
        </authorList>
    </citation>
    <scope>NUCLEOTIDE SEQUENCE [LARGE SCALE GENOMIC DNA]</scope>
    <source>
        <strain evidence="8">CG23_combo_of_CG06-09_8_20_14_all_48_7</strain>
    </source>
</reference>
<dbReference type="Pfam" id="PF13742">
    <property type="entry name" value="tRNA_anti_2"/>
    <property type="match status" value="1"/>
</dbReference>